<keyword evidence="4" id="KW-0540">Nuclease</keyword>
<keyword evidence="4" id="KW-0255">Endonuclease</keyword>
<dbReference type="Proteomes" id="UP000266673">
    <property type="component" value="Unassembled WGS sequence"/>
</dbReference>
<dbReference type="PANTHER" id="PTHR19303">
    <property type="entry name" value="TRANSPOSON"/>
    <property type="match status" value="1"/>
</dbReference>
<name>A0A397W860_9GLOM</name>
<dbReference type="Gene3D" id="1.10.10.60">
    <property type="entry name" value="Homeodomain-like"/>
    <property type="match status" value="2"/>
</dbReference>
<dbReference type="GO" id="GO:0005634">
    <property type="term" value="C:nucleus"/>
    <property type="evidence" value="ECO:0007669"/>
    <property type="project" value="TreeGrafter"/>
</dbReference>
<dbReference type="Gene3D" id="3.60.10.10">
    <property type="entry name" value="Endonuclease/exonuclease/phosphatase"/>
    <property type="match status" value="1"/>
</dbReference>
<reference evidence="4 5" key="1">
    <citation type="submission" date="2018-06" db="EMBL/GenBank/DDBJ databases">
        <title>Comparative genomics reveals the genomic features of Rhizophagus irregularis, R. cerebriforme, R. diaphanum and Gigaspora rosea, and their symbiotic lifestyle signature.</title>
        <authorList>
            <person name="Morin E."/>
            <person name="San Clemente H."/>
            <person name="Chen E.C.H."/>
            <person name="De La Providencia I."/>
            <person name="Hainaut M."/>
            <person name="Kuo A."/>
            <person name="Kohler A."/>
            <person name="Murat C."/>
            <person name="Tang N."/>
            <person name="Roy S."/>
            <person name="Loubradou J."/>
            <person name="Henrissat B."/>
            <person name="Grigoriev I.V."/>
            <person name="Corradi N."/>
            <person name="Roux C."/>
            <person name="Martin F.M."/>
        </authorList>
    </citation>
    <scope>NUCLEOTIDE SEQUENCE [LARGE SCALE GENOMIC DNA]</scope>
    <source>
        <strain evidence="4 5">DAOM 194757</strain>
    </source>
</reference>
<keyword evidence="4" id="KW-0378">Hydrolase</keyword>
<sequence>MSTKKRAILSAAQKHDICKAKEMNPNIKNVDLANKYSVGKSTITDILKEKECWLAITTEKEDIDGHILKTKAKFFANHFLIDDFYQSDGWLTGFKRRHGLRQFNKVGEAASAPPMEQIENDKLNLKELLQSYNLEDIWNADETGLYWKMKPSSTLARSKLAGHKKEKARVSILYTANASGTKKMKLAFIHTCKTPRPLRNLNYTNLPIYYYWNKKSWMQVNIFNDLLLKLNYQIKLNDQKIILLVDNAPVHIILDETKPKLDCLRVEFLPPNTTSILQPCDAGIIYSFKCHYKRLFVQNRIDAYDNMQNGVVNEIVPYNIYDAIINSAEACDTNNESKLSDLIGSLSMDDSLTVYEYIHAEDGEVKGGLIEEEILEIVESGNKEESEEKEEESIEQETVSDKEAEFCMNKALRYLYEQGPKFGDVDEEVKVLRKLHKKVQLNVIKNLKQALLTNLIPIVLGDFNAYNQPNISSSSKFKLINYLHSINILDLADFTQNLQYTWHRNRLGSRIDYIWSNDSIIPYLNNFHLDNSASSTNSDHEILVSNWTFPFTFSKPQHNLNQNNTPLTTSTTESLEKTWHKIYTSLIQAALQIIPNKKYTIKNTHYTLLSYIHFFKDIRSTTFTPKATELHHDLKSIGNIIYQVKKSFFHNLPIPANLEASINTINTKHNFKIQHPPQNQNELPTWTKQFWNALYNARNLENGQQLCQQINQATNI</sequence>
<dbReference type="AlphaFoldDB" id="A0A397W860"/>
<proteinExistence type="predicted"/>
<dbReference type="SUPFAM" id="SSF46689">
    <property type="entry name" value="Homeodomain-like"/>
    <property type="match status" value="2"/>
</dbReference>
<dbReference type="Pfam" id="PF03184">
    <property type="entry name" value="DDE_1"/>
    <property type="match status" value="1"/>
</dbReference>
<dbReference type="PANTHER" id="PTHR19303:SF73">
    <property type="entry name" value="PROTEIN PDC2"/>
    <property type="match status" value="1"/>
</dbReference>
<keyword evidence="5" id="KW-1185">Reference proteome</keyword>
<keyword evidence="1" id="KW-0238">DNA-binding</keyword>
<dbReference type="GO" id="GO:0004519">
    <property type="term" value="F:endonuclease activity"/>
    <property type="evidence" value="ECO:0007669"/>
    <property type="project" value="UniProtKB-KW"/>
</dbReference>
<evidence type="ECO:0000256" key="2">
    <source>
        <dbReference type="SAM" id="MobiDB-lite"/>
    </source>
</evidence>
<dbReference type="InterPro" id="IPR009057">
    <property type="entry name" value="Homeodomain-like_sf"/>
</dbReference>
<dbReference type="InterPro" id="IPR050863">
    <property type="entry name" value="CenT-Element_Derived"/>
</dbReference>
<evidence type="ECO:0000259" key="3">
    <source>
        <dbReference type="PROSITE" id="PS51253"/>
    </source>
</evidence>
<evidence type="ECO:0000256" key="1">
    <source>
        <dbReference type="ARBA" id="ARBA00023125"/>
    </source>
</evidence>
<dbReference type="PROSITE" id="PS51253">
    <property type="entry name" value="HTH_CENPB"/>
    <property type="match status" value="1"/>
</dbReference>
<protein>
    <submittedName>
        <fullName evidence="4">DDE superfamily endonuclease-domain-containing protein</fullName>
    </submittedName>
</protein>
<dbReference type="InterPro" id="IPR006600">
    <property type="entry name" value="HTH_CenpB_DNA-bd_dom"/>
</dbReference>
<evidence type="ECO:0000313" key="4">
    <source>
        <dbReference type="EMBL" id="RIB30890.1"/>
    </source>
</evidence>
<dbReference type="STRING" id="44941.A0A397W860"/>
<feature type="region of interest" description="Disordered" evidence="2">
    <location>
        <begin position="380"/>
        <end position="399"/>
    </location>
</feature>
<gene>
    <name evidence="4" type="ORF">C2G38_2151463</name>
</gene>
<dbReference type="InterPro" id="IPR036691">
    <property type="entry name" value="Endo/exonu/phosph_ase_sf"/>
</dbReference>
<dbReference type="GO" id="GO:0003677">
    <property type="term" value="F:DNA binding"/>
    <property type="evidence" value="ECO:0007669"/>
    <property type="project" value="UniProtKB-KW"/>
</dbReference>
<dbReference type="Pfam" id="PF03221">
    <property type="entry name" value="HTH_Tnp_Tc5"/>
    <property type="match status" value="1"/>
</dbReference>
<comment type="caution">
    <text evidence="4">The sequence shown here is derived from an EMBL/GenBank/DDBJ whole genome shotgun (WGS) entry which is preliminary data.</text>
</comment>
<dbReference type="SUPFAM" id="SSF56219">
    <property type="entry name" value="DNase I-like"/>
    <property type="match status" value="1"/>
</dbReference>
<evidence type="ECO:0000313" key="5">
    <source>
        <dbReference type="Proteomes" id="UP000266673"/>
    </source>
</evidence>
<feature type="domain" description="HTH CENPB-type" evidence="3">
    <location>
        <begin position="34"/>
        <end position="104"/>
    </location>
</feature>
<dbReference type="OrthoDB" id="2402233at2759"/>
<dbReference type="InterPro" id="IPR004875">
    <property type="entry name" value="DDE_SF_endonuclease_dom"/>
</dbReference>
<accession>A0A397W860</accession>
<organism evidence="4 5">
    <name type="scientific">Gigaspora rosea</name>
    <dbReference type="NCBI Taxonomy" id="44941"/>
    <lineage>
        <taxon>Eukaryota</taxon>
        <taxon>Fungi</taxon>
        <taxon>Fungi incertae sedis</taxon>
        <taxon>Mucoromycota</taxon>
        <taxon>Glomeromycotina</taxon>
        <taxon>Glomeromycetes</taxon>
        <taxon>Diversisporales</taxon>
        <taxon>Gigasporaceae</taxon>
        <taxon>Gigaspora</taxon>
    </lineage>
</organism>
<dbReference type="EMBL" id="QKWP01000003">
    <property type="protein sequence ID" value="RIB30890.1"/>
    <property type="molecule type" value="Genomic_DNA"/>
</dbReference>